<proteinExistence type="inferred from homology"/>
<dbReference type="InterPro" id="IPR002885">
    <property type="entry name" value="PPR_rpt"/>
</dbReference>
<feature type="repeat" description="PPR" evidence="3">
    <location>
        <begin position="30"/>
        <end position="64"/>
    </location>
</feature>
<dbReference type="NCBIfam" id="TIGR00756">
    <property type="entry name" value="PPR"/>
    <property type="match status" value="1"/>
</dbReference>
<evidence type="ECO:0008006" key="6">
    <source>
        <dbReference type="Google" id="ProtNLM"/>
    </source>
</evidence>
<comment type="similarity">
    <text evidence="1">Belongs to the PPR family. P subfamily.</text>
</comment>
<name>A0A8S0R957_OLEEU</name>
<dbReference type="Pfam" id="PF01535">
    <property type="entry name" value="PPR"/>
    <property type="match status" value="1"/>
</dbReference>
<dbReference type="EMBL" id="CACTIH010002288">
    <property type="protein sequence ID" value="CAA2975626.1"/>
    <property type="molecule type" value="Genomic_DNA"/>
</dbReference>
<dbReference type="Proteomes" id="UP000594638">
    <property type="component" value="Unassembled WGS sequence"/>
</dbReference>
<evidence type="ECO:0000313" key="5">
    <source>
        <dbReference type="Proteomes" id="UP000594638"/>
    </source>
</evidence>
<dbReference type="PANTHER" id="PTHR47941">
    <property type="entry name" value="PENTATRICOPEPTIDE REPEAT-CONTAINING PROTEIN 3, MITOCHONDRIAL"/>
    <property type="match status" value="1"/>
</dbReference>
<evidence type="ECO:0000256" key="3">
    <source>
        <dbReference type="PROSITE-ProRule" id="PRU00708"/>
    </source>
</evidence>
<organism evidence="4 5">
    <name type="scientific">Olea europaea subsp. europaea</name>
    <dbReference type="NCBI Taxonomy" id="158383"/>
    <lineage>
        <taxon>Eukaryota</taxon>
        <taxon>Viridiplantae</taxon>
        <taxon>Streptophyta</taxon>
        <taxon>Embryophyta</taxon>
        <taxon>Tracheophyta</taxon>
        <taxon>Spermatophyta</taxon>
        <taxon>Magnoliopsida</taxon>
        <taxon>eudicotyledons</taxon>
        <taxon>Gunneridae</taxon>
        <taxon>Pentapetalae</taxon>
        <taxon>asterids</taxon>
        <taxon>lamiids</taxon>
        <taxon>Lamiales</taxon>
        <taxon>Oleaceae</taxon>
        <taxon>Oleeae</taxon>
        <taxon>Olea</taxon>
    </lineage>
</organism>
<gene>
    <name evidence="4" type="ORF">OLEA9_A066232</name>
</gene>
<dbReference type="Gene3D" id="1.25.40.10">
    <property type="entry name" value="Tetratricopeptide repeat domain"/>
    <property type="match status" value="1"/>
</dbReference>
<protein>
    <recommendedName>
        <fullName evidence="6">Pentatricopeptide repeat-containing protein</fullName>
    </recommendedName>
</protein>
<sequence>MNGLFKKGLKRDGFELYEKMKLDGALPDLSACNSVSVMYEYCKDGKMSKAYELFDEMREGGVACNVVTYNTLFVDYVEKRAWGKQKKC</sequence>
<keyword evidence="5" id="KW-1185">Reference proteome</keyword>
<dbReference type="PROSITE" id="PS51375">
    <property type="entry name" value="PPR"/>
    <property type="match status" value="1"/>
</dbReference>
<keyword evidence="2" id="KW-0677">Repeat</keyword>
<dbReference type="AlphaFoldDB" id="A0A8S0R957"/>
<comment type="caution">
    <text evidence="4">The sequence shown here is derived from an EMBL/GenBank/DDBJ whole genome shotgun (WGS) entry which is preliminary data.</text>
</comment>
<dbReference type="Gramene" id="OE9A066232T1">
    <property type="protein sequence ID" value="OE9A066232C1"/>
    <property type="gene ID" value="OE9A066232"/>
</dbReference>
<accession>A0A8S0R957</accession>
<evidence type="ECO:0000256" key="1">
    <source>
        <dbReference type="ARBA" id="ARBA00007626"/>
    </source>
</evidence>
<evidence type="ECO:0000256" key="2">
    <source>
        <dbReference type="ARBA" id="ARBA00022737"/>
    </source>
</evidence>
<reference evidence="4 5" key="1">
    <citation type="submission" date="2019-12" db="EMBL/GenBank/DDBJ databases">
        <authorList>
            <person name="Alioto T."/>
            <person name="Alioto T."/>
            <person name="Gomez Garrido J."/>
        </authorList>
    </citation>
    <scope>NUCLEOTIDE SEQUENCE [LARGE SCALE GENOMIC DNA]</scope>
</reference>
<dbReference type="InterPro" id="IPR011990">
    <property type="entry name" value="TPR-like_helical_dom_sf"/>
</dbReference>
<dbReference type="OrthoDB" id="185373at2759"/>
<dbReference type="Pfam" id="PF13041">
    <property type="entry name" value="PPR_2"/>
    <property type="match status" value="1"/>
</dbReference>
<evidence type="ECO:0000313" key="4">
    <source>
        <dbReference type="EMBL" id="CAA2975626.1"/>
    </source>
</evidence>